<accession>A0AAV4SAJ2</accession>
<gene>
    <name evidence="1" type="ORF">CDAR_249721</name>
</gene>
<proteinExistence type="predicted"/>
<sequence>MQQKRARSSSTYDFYFNAALGPCSSKHRLLISMQVKRSYAAKQSHALTTSRSRSMRAVSHPCLYMYAVAVLCSKAKHPMHSHAAARVLMQAAST</sequence>
<protein>
    <submittedName>
        <fullName evidence="1">Uncharacterized protein</fullName>
    </submittedName>
</protein>
<dbReference type="Proteomes" id="UP001054837">
    <property type="component" value="Unassembled WGS sequence"/>
</dbReference>
<comment type="caution">
    <text evidence="1">The sequence shown here is derived from an EMBL/GenBank/DDBJ whole genome shotgun (WGS) entry which is preliminary data.</text>
</comment>
<reference evidence="1 2" key="1">
    <citation type="submission" date="2021-06" db="EMBL/GenBank/DDBJ databases">
        <title>Caerostris darwini draft genome.</title>
        <authorList>
            <person name="Kono N."/>
            <person name="Arakawa K."/>
        </authorList>
    </citation>
    <scope>NUCLEOTIDE SEQUENCE [LARGE SCALE GENOMIC DNA]</scope>
</reference>
<dbReference type="EMBL" id="BPLQ01007522">
    <property type="protein sequence ID" value="GIY30640.1"/>
    <property type="molecule type" value="Genomic_DNA"/>
</dbReference>
<name>A0AAV4SAJ2_9ARAC</name>
<dbReference type="AlphaFoldDB" id="A0AAV4SAJ2"/>
<evidence type="ECO:0000313" key="2">
    <source>
        <dbReference type="Proteomes" id="UP001054837"/>
    </source>
</evidence>
<organism evidence="1 2">
    <name type="scientific">Caerostris darwini</name>
    <dbReference type="NCBI Taxonomy" id="1538125"/>
    <lineage>
        <taxon>Eukaryota</taxon>
        <taxon>Metazoa</taxon>
        <taxon>Ecdysozoa</taxon>
        <taxon>Arthropoda</taxon>
        <taxon>Chelicerata</taxon>
        <taxon>Arachnida</taxon>
        <taxon>Araneae</taxon>
        <taxon>Araneomorphae</taxon>
        <taxon>Entelegynae</taxon>
        <taxon>Araneoidea</taxon>
        <taxon>Araneidae</taxon>
        <taxon>Caerostris</taxon>
    </lineage>
</organism>
<evidence type="ECO:0000313" key="1">
    <source>
        <dbReference type="EMBL" id="GIY30640.1"/>
    </source>
</evidence>
<keyword evidence="2" id="KW-1185">Reference proteome</keyword>